<evidence type="ECO:0000313" key="1">
    <source>
        <dbReference type="EMBL" id="QJX47760.1"/>
    </source>
</evidence>
<evidence type="ECO:0008006" key="3">
    <source>
        <dbReference type="Google" id="ProtNLM"/>
    </source>
</evidence>
<dbReference type="Proteomes" id="UP000501623">
    <property type="component" value="Chromosome"/>
</dbReference>
<reference evidence="1 2" key="1">
    <citation type="submission" date="2020-05" db="EMBL/GenBank/DDBJ databases">
        <title>Complete genome sequence of Hymenobacter sp. TS19 in Coasted Sand Dune.</title>
        <authorList>
            <person name="Lee J.-H."/>
            <person name="Jung J.-H."/>
            <person name="Jeong S."/>
            <person name="Zhao L."/>
            <person name="Kim M.-K."/>
            <person name="Seo H.-S."/>
            <person name="Lim S."/>
        </authorList>
    </citation>
    <scope>NUCLEOTIDE SEQUENCE [LARGE SCALE GENOMIC DNA]</scope>
    <source>
        <strain evidence="1 2">TS19</strain>
    </source>
</reference>
<protein>
    <recommendedName>
        <fullName evidence="3">Lipocalin family protein</fullName>
    </recommendedName>
</protein>
<proteinExistence type="predicted"/>
<gene>
    <name evidence="1" type="ORF">HMJ29_12735</name>
</gene>
<accession>A0A6M6BIB8</accession>
<sequence>MLRTRTTSLLLLLLTLVAGLTSSCGIFEEPLCGCIPPPLPTFTSAQLTQTNTWWLQQVTSGSQTVKGADIKDRYSMSFRPDGTYTQTLLSDDTDNQGTWMLMGTRNSDLHLVDHKGDNQSYTLEGANPEVLYYSRMNKSGQPEVYMFTAKP</sequence>
<evidence type="ECO:0000313" key="2">
    <source>
        <dbReference type="Proteomes" id="UP000501623"/>
    </source>
</evidence>
<dbReference type="RefSeq" id="WP_171591853.1">
    <property type="nucleotide sequence ID" value="NZ_CP053538.1"/>
</dbReference>
<dbReference type="AlphaFoldDB" id="A0A6M6BIB8"/>
<dbReference type="EMBL" id="CP053538">
    <property type="protein sequence ID" value="QJX47760.1"/>
    <property type="molecule type" value="Genomic_DNA"/>
</dbReference>
<dbReference type="PROSITE" id="PS51257">
    <property type="entry name" value="PROKAR_LIPOPROTEIN"/>
    <property type="match status" value="1"/>
</dbReference>
<name>A0A6M6BIB8_9BACT</name>
<dbReference type="KEGG" id="hts:HMJ29_12735"/>
<organism evidence="1 2">
    <name type="scientific">Hymenobacter taeanensis</name>
    <dbReference type="NCBI Taxonomy" id="2735321"/>
    <lineage>
        <taxon>Bacteria</taxon>
        <taxon>Pseudomonadati</taxon>
        <taxon>Bacteroidota</taxon>
        <taxon>Cytophagia</taxon>
        <taxon>Cytophagales</taxon>
        <taxon>Hymenobacteraceae</taxon>
        <taxon>Hymenobacter</taxon>
    </lineage>
</organism>
<keyword evidence="2" id="KW-1185">Reference proteome</keyword>